<sequence length="97" mass="11094">MEKVWFKLRQTDYYPPPEDVILLGDRDDSQATIYLGQFISDLKRLNFPLNRDSINAPSIHLAASTPVLTAARITISTTFMQTVANHESYDRLDTYTV</sequence>
<proteinExistence type="predicted"/>
<evidence type="ECO:0000313" key="2">
    <source>
        <dbReference type="EMBL" id="VIO63525.1"/>
    </source>
</evidence>
<dbReference type="Proteomes" id="UP000746612">
    <property type="component" value="Unassembled WGS sequence"/>
</dbReference>
<evidence type="ECO:0000313" key="1">
    <source>
        <dbReference type="EMBL" id="CAG1964065.1"/>
    </source>
</evidence>
<accession>A0A4E9EKS2</accession>
<dbReference type="EMBL" id="CAAKMV010000176">
    <property type="protein sequence ID" value="VIO63525.1"/>
    <property type="molecule type" value="Genomic_DNA"/>
</dbReference>
<reference evidence="2" key="1">
    <citation type="submission" date="2019-04" db="EMBL/GenBank/DDBJ databases">
        <authorList>
            <person name="Melise S."/>
            <person name="Noan J."/>
            <person name="Okalmin O."/>
        </authorList>
    </citation>
    <scope>NUCLEOTIDE SEQUENCE</scope>
    <source>
        <strain evidence="2">FN9</strain>
    </source>
</reference>
<name>A0A4E9EKS2_GIBZA</name>
<reference evidence="1" key="2">
    <citation type="submission" date="2021-03" db="EMBL/GenBank/DDBJ databases">
        <authorList>
            <person name="Alouane T."/>
            <person name="Langin T."/>
            <person name="Bonhomme L."/>
        </authorList>
    </citation>
    <scope>NUCLEOTIDE SEQUENCE</scope>
    <source>
        <strain evidence="1">MDC_Fg202</strain>
    </source>
</reference>
<dbReference type="AlphaFoldDB" id="A0A4E9EKS2"/>
<organism evidence="2">
    <name type="scientific">Gibberella zeae</name>
    <name type="common">Wheat head blight fungus</name>
    <name type="synonym">Fusarium graminearum</name>
    <dbReference type="NCBI Taxonomy" id="5518"/>
    <lineage>
        <taxon>Eukaryota</taxon>
        <taxon>Fungi</taxon>
        <taxon>Dikarya</taxon>
        <taxon>Ascomycota</taxon>
        <taxon>Pezizomycotina</taxon>
        <taxon>Sordariomycetes</taxon>
        <taxon>Hypocreomycetidae</taxon>
        <taxon>Hypocreales</taxon>
        <taxon>Nectriaceae</taxon>
        <taxon>Fusarium</taxon>
    </lineage>
</organism>
<gene>
    <name evidence="2" type="ORF">FUG_LOCUS535094</name>
    <name evidence="1" type="ORF">MDCFG202_LOCUS17262</name>
</gene>
<protein>
    <submittedName>
        <fullName evidence="2">Uncharacterized protein</fullName>
    </submittedName>
</protein>
<dbReference type="EMBL" id="CAJPIJ010000047">
    <property type="protein sequence ID" value="CAG1964065.1"/>
    <property type="molecule type" value="Genomic_DNA"/>
</dbReference>